<evidence type="ECO:0000313" key="3">
    <source>
        <dbReference type="Proteomes" id="UP000294847"/>
    </source>
</evidence>
<sequence length="48" mass="5422">MVHLGDVEIQLARVSRQPMRERVPYGVPRRRRASVPPLPTGREGGKTD</sequence>
<gene>
    <name evidence="2" type="ORF">PoMZ_01574</name>
</gene>
<dbReference type="EMBL" id="CP034205">
    <property type="protein sequence ID" value="QBZ56662.1"/>
    <property type="molecule type" value="Genomic_DNA"/>
</dbReference>
<reference evidence="2 3" key="1">
    <citation type="journal article" date="2019" name="Mol. Biol. Evol.">
        <title>Blast fungal genomes show frequent chromosomal changes, gene gains and losses, and effector gene turnover.</title>
        <authorList>
            <person name="Gomez Luciano L.B."/>
            <person name="Jason Tsai I."/>
            <person name="Chuma I."/>
            <person name="Tosa Y."/>
            <person name="Chen Y.H."/>
            <person name="Li J.Y."/>
            <person name="Li M.Y."/>
            <person name="Jade Lu M.Y."/>
            <person name="Nakayashiki H."/>
            <person name="Li W.H."/>
        </authorList>
    </citation>
    <scope>NUCLEOTIDE SEQUENCE [LARGE SCALE GENOMIC DNA]</scope>
    <source>
        <strain evidence="2">MZ5-1-6</strain>
    </source>
</reference>
<dbReference type="Proteomes" id="UP000294847">
    <property type="component" value="Chromosome 2"/>
</dbReference>
<dbReference type="AlphaFoldDB" id="A0A4P7N514"/>
<name>A0A4P7N514_PYROR</name>
<evidence type="ECO:0000313" key="2">
    <source>
        <dbReference type="EMBL" id="QBZ56662.1"/>
    </source>
</evidence>
<feature type="region of interest" description="Disordered" evidence="1">
    <location>
        <begin position="17"/>
        <end position="48"/>
    </location>
</feature>
<evidence type="ECO:0000256" key="1">
    <source>
        <dbReference type="SAM" id="MobiDB-lite"/>
    </source>
</evidence>
<proteinExistence type="predicted"/>
<organism evidence="2 3">
    <name type="scientific">Pyricularia oryzae</name>
    <name type="common">Rice blast fungus</name>
    <name type="synonym">Magnaporthe oryzae</name>
    <dbReference type="NCBI Taxonomy" id="318829"/>
    <lineage>
        <taxon>Eukaryota</taxon>
        <taxon>Fungi</taxon>
        <taxon>Dikarya</taxon>
        <taxon>Ascomycota</taxon>
        <taxon>Pezizomycotina</taxon>
        <taxon>Sordariomycetes</taxon>
        <taxon>Sordariomycetidae</taxon>
        <taxon>Magnaporthales</taxon>
        <taxon>Pyriculariaceae</taxon>
        <taxon>Pyricularia</taxon>
    </lineage>
</organism>
<accession>A0A4P7N514</accession>
<protein>
    <submittedName>
        <fullName evidence="2">Uncharacterized protein</fullName>
    </submittedName>
</protein>